<evidence type="ECO:0000313" key="1">
    <source>
        <dbReference type="EMBL" id="KAF5781862.1"/>
    </source>
</evidence>
<reference evidence="1 3" key="1">
    <citation type="journal article" date="2017" name="Nature">
        <title>The sunflower genome provides insights into oil metabolism, flowering and Asterid evolution.</title>
        <authorList>
            <person name="Badouin H."/>
            <person name="Gouzy J."/>
            <person name="Grassa C.J."/>
            <person name="Murat F."/>
            <person name="Staton S.E."/>
            <person name="Cottret L."/>
            <person name="Lelandais-Briere C."/>
            <person name="Owens G.L."/>
            <person name="Carrere S."/>
            <person name="Mayjonade B."/>
            <person name="Legrand L."/>
            <person name="Gill N."/>
            <person name="Kane N.C."/>
            <person name="Bowers J.E."/>
            <person name="Hubner S."/>
            <person name="Bellec A."/>
            <person name="Berard A."/>
            <person name="Berges H."/>
            <person name="Blanchet N."/>
            <person name="Boniface M.C."/>
            <person name="Brunel D."/>
            <person name="Catrice O."/>
            <person name="Chaidir N."/>
            <person name="Claudel C."/>
            <person name="Donnadieu C."/>
            <person name="Faraut T."/>
            <person name="Fievet G."/>
            <person name="Helmstetter N."/>
            <person name="King M."/>
            <person name="Knapp S.J."/>
            <person name="Lai Z."/>
            <person name="Le Paslier M.C."/>
            <person name="Lippi Y."/>
            <person name="Lorenzon L."/>
            <person name="Mandel J.R."/>
            <person name="Marage G."/>
            <person name="Marchand G."/>
            <person name="Marquand E."/>
            <person name="Bret-Mestries E."/>
            <person name="Morien E."/>
            <person name="Nambeesan S."/>
            <person name="Nguyen T."/>
            <person name="Pegot-Espagnet P."/>
            <person name="Pouilly N."/>
            <person name="Raftis F."/>
            <person name="Sallet E."/>
            <person name="Schiex T."/>
            <person name="Thomas J."/>
            <person name="Vandecasteele C."/>
            <person name="Vares D."/>
            <person name="Vear F."/>
            <person name="Vautrin S."/>
            <person name="Crespi M."/>
            <person name="Mangin B."/>
            <person name="Burke J.M."/>
            <person name="Salse J."/>
            <person name="Munos S."/>
            <person name="Vincourt P."/>
            <person name="Rieseberg L.H."/>
            <person name="Langlade N.B."/>
        </authorList>
    </citation>
    <scope>NUCLEOTIDE SEQUENCE [LARGE SCALE GENOMIC DNA]</scope>
    <source>
        <strain evidence="3">cv. SF193</strain>
        <tissue evidence="1">Leaves</tissue>
    </source>
</reference>
<dbReference type="EMBL" id="MNCJ02000326">
    <property type="protein sequence ID" value="KAF5781862.1"/>
    <property type="molecule type" value="Genomic_DNA"/>
</dbReference>
<dbReference type="InParanoid" id="A0A251TDF7"/>
<keyword evidence="3" id="KW-1185">Reference proteome</keyword>
<accession>A0A251TDF7</accession>
<reference evidence="1" key="3">
    <citation type="submission" date="2020-06" db="EMBL/GenBank/DDBJ databases">
        <title>Helianthus annuus Genome sequencing and assembly Release 2.</title>
        <authorList>
            <person name="Gouzy J."/>
            <person name="Langlade N."/>
            <person name="Munos S."/>
        </authorList>
    </citation>
    <scope>NUCLEOTIDE SEQUENCE</scope>
    <source>
        <tissue evidence="1">Leaves</tissue>
    </source>
</reference>
<proteinExistence type="predicted"/>
<evidence type="ECO:0000313" key="2">
    <source>
        <dbReference type="EMBL" id="OTG07981.1"/>
    </source>
</evidence>
<reference evidence="2" key="2">
    <citation type="submission" date="2017-02" db="EMBL/GenBank/DDBJ databases">
        <title>Sunflower complete genome.</title>
        <authorList>
            <person name="Langlade N."/>
            <person name="Munos S."/>
        </authorList>
    </citation>
    <scope>NUCLEOTIDE SEQUENCE [LARGE SCALE GENOMIC DNA]</scope>
    <source>
        <tissue evidence="2">Leaves</tissue>
    </source>
</reference>
<dbReference type="Gramene" id="mRNA:HanXRQr2_Chr11g0488811">
    <property type="protein sequence ID" value="mRNA:HanXRQr2_Chr11g0488811"/>
    <property type="gene ID" value="HanXRQr2_Chr11g0488811"/>
</dbReference>
<name>A0A251TDF7_HELAN</name>
<organism evidence="2 3">
    <name type="scientific">Helianthus annuus</name>
    <name type="common">Common sunflower</name>
    <dbReference type="NCBI Taxonomy" id="4232"/>
    <lineage>
        <taxon>Eukaryota</taxon>
        <taxon>Viridiplantae</taxon>
        <taxon>Streptophyta</taxon>
        <taxon>Embryophyta</taxon>
        <taxon>Tracheophyta</taxon>
        <taxon>Spermatophyta</taxon>
        <taxon>Magnoliopsida</taxon>
        <taxon>eudicotyledons</taxon>
        <taxon>Gunneridae</taxon>
        <taxon>Pentapetalae</taxon>
        <taxon>asterids</taxon>
        <taxon>campanulids</taxon>
        <taxon>Asterales</taxon>
        <taxon>Asteraceae</taxon>
        <taxon>Asteroideae</taxon>
        <taxon>Heliantheae alliance</taxon>
        <taxon>Heliantheae</taxon>
        <taxon>Helianthus</taxon>
    </lineage>
</organism>
<evidence type="ECO:0000313" key="3">
    <source>
        <dbReference type="Proteomes" id="UP000215914"/>
    </source>
</evidence>
<dbReference type="AlphaFoldDB" id="A0A251TDF7"/>
<protein>
    <submittedName>
        <fullName evidence="2">Uncharacterized protein</fullName>
    </submittedName>
</protein>
<sequence length="60" mass="6958">MSSAEHPLTYNHFHFSNLFLEDSSSYNLVSSPYEDLRVFPRSFKLESSFISSFFVKTQGT</sequence>
<gene>
    <name evidence="2" type="ORF">HannXRQ_Chr11g0336561</name>
    <name evidence="1" type="ORF">HanXRQr2_Chr11g0488811</name>
</gene>
<dbReference type="Proteomes" id="UP000215914">
    <property type="component" value="Chromosome 11"/>
</dbReference>
<dbReference type="EMBL" id="CM007900">
    <property type="protein sequence ID" value="OTG07981.1"/>
    <property type="molecule type" value="Genomic_DNA"/>
</dbReference>